<reference evidence="1 2" key="1">
    <citation type="journal article" date="2019" name="Int. J. Syst. Evol. Microbiol.">
        <title>The Global Catalogue of Microorganisms (GCM) 10K type strain sequencing project: providing services to taxonomists for standard genome sequencing and annotation.</title>
        <authorList>
            <consortium name="The Broad Institute Genomics Platform"/>
            <consortium name="The Broad Institute Genome Sequencing Center for Infectious Disease"/>
            <person name="Wu L."/>
            <person name="Ma J."/>
        </authorList>
    </citation>
    <scope>NUCLEOTIDE SEQUENCE [LARGE SCALE GENOMIC DNA]</scope>
    <source>
        <strain evidence="1 2">JCM 15572</strain>
    </source>
</reference>
<proteinExistence type="predicted"/>
<dbReference type="Proteomes" id="UP001501705">
    <property type="component" value="Unassembled WGS sequence"/>
</dbReference>
<organism evidence="1 2">
    <name type="scientific">Kribbella hippodromi</name>
    <dbReference type="NCBI Taxonomy" id="434347"/>
    <lineage>
        <taxon>Bacteria</taxon>
        <taxon>Bacillati</taxon>
        <taxon>Actinomycetota</taxon>
        <taxon>Actinomycetes</taxon>
        <taxon>Propionibacteriales</taxon>
        <taxon>Kribbellaceae</taxon>
        <taxon>Kribbella</taxon>
    </lineage>
</organism>
<gene>
    <name evidence="1" type="ORF">GCM10009804_00750</name>
</gene>
<accession>A0ABN2BXM0</accession>
<evidence type="ECO:0008006" key="3">
    <source>
        <dbReference type="Google" id="ProtNLM"/>
    </source>
</evidence>
<evidence type="ECO:0000313" key="1">
    <source>
        <dbReference type="EMBL" id="GAA1548271.1"/>
    </source>
</evidence>
<name>A0ABN2BXM0_9ACTN</name>
<evidence type="ECO:0000313" key="2">
    <source>
        <dbReference type="Proteomes" id="UP001501705"/>
    </source>
</evidence>
<protein>
    <recommendedName>
        <fullName evidence="3">Ribbon-helix-helix protein, CopG family</fullName>
    </recommendedName>
</protein>
<keyword evidence="2" id="KW-1185">Reference proteome</keyword>
<comment type="caution">
    <text evidence="1">The sequence shown here is derived from an EMBL/GenBank/DDBJ whole genome shotgun (WGS) entry which is preliminary data.</text>
</comment>
<sequence length="83" mass="9076">MSYSGGMAETVTIRIDGETEHALEVLMRQGGGRSAVIRHAVIEAALRQERAVEMRRAVLEISLGEPDGVDVAAELSREREGER</sequence>
<dbReference type="EMBL" id="BAAAPH010000001">
    <property type="protein sequence ID" value="GAA1548271.1"/>
    <property type="molecule type" value="Genomic_DNA"/>
</dbReference>